<protein>
    <recommendedName>
        <fullName evidence="1">2EXR domain-containing protein</fullName>
    </recommendedName>
</protein>
<feature type="domain" description="2EXR" evidence="1">
    <location>
        <begin position="6"/>
        <end position="97"/>
    </location>
</feature>
<keyword evidence="3" id="KW-1185">Reference proteome</keyword>
<gene>
    <name evidence="2" type="ORF">Daus18300_008684</name>
</gene>
<dbReference type="InterPro" id="IPR045518">
    <property type="entry name" value="2EXR"/>
</dbReference>
<organism evidence="2 3">
    <name type="scientific">Diaporthe australafricana</name>
    <dbReference type="NCBI Taxonomy" id="127596"/>
    <lineage>
        <taxon>Eukaryota</taxon>
        <taxon>Fungi</taxon>
        <taxon>Dikarya</taxon>
        <taxon>Ascomycota</taxon>
        <taxon>Pezizomycotina</taxon>
        <taxon>Sordariomycetes</taxon>
        <taxon>Sordariomycetidae</taxon>
        <taxon>Diaporthales</taxon>
        <taxon>Diaporthaceae</taxon>
        <taxon>Diaporthe</taxon>
    </lineage>
</organism>
<dbReference type="Pfam" id="PF20150">
    <property type="entry name" value="2EXR"/>
    <property type="match status" value="1"/>
</dbReference>
<comment type="caution">
    <text evidence="2">The sequence shown here is derived from an EMBL/GenBank/DDBJ whole genome shotgun (WGS) entry which is preliminary data.</text>
</comment>
<dbReference type="PANTHER" id="PTHR35910">
    <property type="entry name" value="2EXR DOMAIN-CONTAINING PROTEIN"/>
    <property type="match status" value="1"/>
</dbReference>
<name>A0ABR3WH52_9PEZI</name>
<evidence type="ECO:0000313" key="2">
    <source>
        <dbReference type="EMBL" id="KAL1861715.1"/>
    </source>
</evidence>
<evidence type="ECO:0000259" key="1">
    <source>
        <dbReference type="Pfam" id="PF20150"/>
    </source>
</evidence>
<dbReference type="EMBL" id="JAWRVE010000083">
    <property type="protein sequence ID" value="KAL1861715.1"/>
    <property type="molecule type" value="Genomic_DNA"/>
</dbReference>
<dbReference type="PANTHER" id="PTHR35910:SF6">
    <property type="entry name" value="2EXR DOMAIN-CONTAINING PROTEIN"/>
    <property type="match status" value="1"/>
</dbReference>
<sequence length="263" mass="30132">MADMGFPRFKTFPCELRRMIWKEALPPEHPQVLIWNYERSADQLFVPILPPAILHACQESRNVALEHVRIAKLDKNEFRNLPHKDACHHVVFRPFAPETDHIYINFVRNKSFIDSFLNKHPLLAQNLIIDEISIRLDIFSWDHFMNAAANNPNLKSIGVYNGRSYSKCKTDIICIGETDLGCCRAFKTQGDGSIDGLLQRLESDFLRLKTTNLALWKKTGDGDGEESGNLSQLKLCFWSVEFEQIRPSTWDKLTPEAAGFGIL</sequence>
<dbReference type="Proteomes" id="UP001583177">
    <property type="component" value="Unassembled WGS sequence"/>
</dbReference>
<proteinExistence type="predicted"/>
<accession>A0ABR3WH52</accession>
<reference evidence="2 3" key="1">
    <citation type="journal article" date="2024" name="IMA Fungus">
        <title>IMA Genome - F19 : A genome assembly and annotation guide to empower mycologists, including annotated draft genome sequences of Ceratocystis pirilliformis, Diaporthe australafricana, Fusarium ophioides, Paecilomyces lecythidis, and Sporothrix stenoceras.</title>
        <authorList>
            <person name="Aylward J."/>
            <person name="Wilson A.M."/>
            <person name="Visagie C.M."/>
            <person name="Spraker J."/>
            <person name="Barnes I."/>
            <person name="Buitendag C."/>
            <person name="Ceriani C."/>
            <person name="Del Mar Angel L."/>
            <person name="du Plessis D."/>
            <person name="Fuchs T."/>
            <person name="Gasser K."/>
            <person name="Kramer D."/>
            <person name="Li W."/>
            <person name="Munsamy K."/>
            <person name="Piso A."/>
            <person name="Price J.L."/>
            <person name="Sonnekus B."/>
            <person name="Thomas C."/>
            <person name="van der Nest A."/>
            <person name="van Dijk A."/>
            <person name="van Heerden A."/>
            <person name="van Vuuren N."/>
            <person name="Yilmaz N."/>
            <person name="Duong T.A."/>
            <person name="van der Merwe N.A."/>
            <person name="Wingfield M.J."/>
            <person name="Wingfield B.D."/>
        </authorList>
    </citation>
    <scope>NUCLEOTIDE SEQUENCE [LARGE SCALE GENOMIC DNA]</scope>
    <source>
        <strain evidence="2 3">CMW 18300</strain>
    </source>
</reference>
<evidence type="ECO:0000313" key="3">
    <source>
        <dbReference type="Proteomes" id="UP001583177"/>
    </source>
</evidence>